<proteinExistence type="predicted"/>
<organism evidence="1 2">
    <name type="scientific">Trichonephila clavata</name>
    <name type="common">Joro spider</name>
    <name type="synonym">Nephila clavata</name>
    <dbReference type="NCBI Taxonomy" id="2740835"/>
    <lineage>
        <taxon>Eukaryota</taxon>
        <taxon>Metazoa</taxon>
        <taxon>Ecdysozoa</taxon>
        <taxon>Arthropoda</taxon>
        <taxon>Chelicerata</taxon>
        <taxon>Arachnida</taxon>
        <taxon>Araneae</taxon>
        <taxon>Araneomorphae</taxon>
        <taxon>Entelegynae</taxon>
        <taxon>Araneoidea</taxon>
        <taxon>Nephilidae</taxon>
        <taxon>Trichonephila</taxon>
    </lineage>
</organism>
<dbReference type="Proteomes" id="UP000887116">
    <property type="component" value="Unassembled WGS sequence"/>
</dbReference>
<name>A0A8X6I2A5_TRICU</name>
<gene>
    <name evidence="1" type="ORF">TNCT_67311</name>
</gene>
<protein>
    <submittedName>
        <fullName evidence="1">Uncharacterized protein</fullName>
    </submittedName>
</protein>
<evidence type="ECO:0000313" key="1">
    <source>
        <dbReference type="EMBL" id="GFQ86162.1"/>
    </source>
</evidence>
<keyword evidence="2" id="KW-1185">Reference proteome</keyword>
<sequence>MRAAYNGPDNIEKHSSDQGIDYSANFHALQTSEFYPRVASEFELTTRQKLCQSRVHNLNHSPTVSPNSRFSSNMESDIYLHYRRCLPSSASVSHGKEDYFLKILNDRKTFELNYKMFKHITFTSFT</sequence>
<accession>A0A8X6I2A5</accession>
<reference evidence="1" key="1">
    <citation type="submission" date="2020-07" db="EMBL/GenBank/DDBJ databases">
        <title>Multicomponent nature underlies the extraordinary mechanical properties of spider dragline silk.</title>
        <authorList>
            <person name="Kono N."/>
            <person name="Nakamura H."/>
            <person name="Mori M."/>
            <person name="Yoshida Y."/>
            <person name="Ohtoshi R."/>
            <person name="Malay A.D."/>
            <person name="Moran D.A.P."/>
            <person name="Tomita M."/>
            <person name="Numata K."/>
            <person name="Arakawa K."/>
        </authorList>
    </citation>
    <scope>NUCLEOTIDE SEQUENCE</scope>
</reference>
<dbReference type="AlphaFoldDB" id="A0A8X6I2A5"/>
<comment type="caution">
    <text evidence="1">The sequence shown here is derived from an EMBL/GenBank/DDBJ whole genome shotgun (WGS) entry which is preliminary data.</text>
</comment>
<dbReference type="EMBL" id="BMAO01032981">
    <property type="protein sequence ID" value="GFQ86162.1"/>
    <property type="molecule type" value="Genomic_DNA"/>
</dbReference>
<evidence type="ECO:0000313" key="2">
    <source>
        <dbReference type="Proteomes" id="UP000887116"/>
    </source>
</evidence>